<evidence type="ECO:0000256" key="3">
    <source>
        <dbReference type="ARBA" id="ARBA00024909"/>
    </source>
</evidence>
<dbReference type="GO" id="GO:0005739">
    <property type="term" value="C:mitochondrion"/>
    <property type="evidence" value="ECO:0007669"/>
    <property type="project" value="TreeGrafter"/>
</dbReference>
<comment type="caution">
    <text evidence="6">The sequence shown here is derived from an EMBL/GenBank/DDBJ whole genome shotgun (WGS) entry which is preliminary data.</text>
</comment>
<name>A0A093XKQ0_TALMA</name>
<dbReference type="eggNOG" id="KOG4759">
    <property type="taxonomic scope" value="Eukaryota"/>
</dbReference>
<dbReference type="EMBL" id="JPOX01000021">
    <property type="protein sequence ID" value="KFX45813.1"/>
    <property type="molecule type" value="Genomic_DNA"/>
</dbReference>
<dbReference type="GO" id="GO:0006412">
    <property type="term" value="P:translation"/>
    <property type="evidence" value="ECO:0007669"/>
    <property type="project" value="UniProtKB-KW"/>
</dbReference>
<dbReference type="SUPFAM" id="SSF55194">
    <property type="entry name" value="Ribosome recycling factor, RRF"/>
    <property type="match status" value="1"/>
</dbReference>
<evidence type="ECO:0000313" key="6">
    <source>
        <dbReference type="EMBL" id="KFX45813.1"/>
    </source>
</evidence>
<evidence type="ECO:0000256" key="1">
    <source>
        <dbReference type="ARBA" id="ARBA00005912"/>
    </source>
</evidence>
<dbReference type="Pfam" id="PF01765">
    <property type="entry name" value="RRF"/>
    <property type="match status" value="1"/>
</dbReference>
<dbReference type="AlphaFoldDB" id="A0A093XKQ0"/>
<feature type="compositionally biased region" description="Gly residues" evidence="4">
    <location>
        <begin position="90"/>
        <end position="99"/>
    </location>
</feature>
<feature type="region of interest" description="Disordered" evidence="4">
    <location>
        <begin position="67"/>
        <end position="104"/>
    </location>
</feature>
<keyword evidence="2" id="KW-0648">Protein biosynthesis</keyword>
<reference evidence="6" key="2">
    <citation type="journal article" date="2014" name="PLoS Genet.">
        <title>Signature gene expression reveals novel clues to the molecular mechanisms of dimorphic transition in Penicillium marneffei.</title>
        <authorList>
            <person name="Yang E."/>
            <person name="Wang G."/>
            <person name="Cai J."/>
            <person name="Woo P.C."/>
            <person name="Lau S.K."/>
            <person name="Yuen K.-Y."/>
            <person name="Chow W.-N."/>
            <person name="Lin X."/>
        </authorList>
    </citation>
    <scope>NUCLEOTIDE SEQUENCE</scope>
    <source>
        <strain evidence="6">PM1</strain>
    </source>
</reference>
<proteinExistence type="inferred from homology"/>
<feature type="region of interest" description="Disordered" evidence="4">
    <location>
        <begin position="246"/>
        <end position="265"/>
    </location>
</feature>
<dbReference type="GO" id="GO:0043023">
    <property type="term" value="F:ribosomal large subunit binding"/>
    <property type="evidence" value="ECO:0007669"/>
    <property type="project" value="TreeGrafter"/>
</dbReference>
<comment type="function">
    <text evidence="3">Necessary for protein synthesis in mitochondria. Functions as a ribosome recycling factor in mitochondria.</text>
</comment>
<evidence type="ECO:0000256" key="2">
    <source>
        <dbReference type="ARBA" id="ARBA00022917"/>
    </source>
</evidence>
<comment type="similarity">
    <text evidence="1">Belongs to the RRF family.</text>
</comment>
<protein>
    <submittedName>
        <fullName evidence="6">Ribosome-recycling factor</fullName>
    </submittedName>
</protein>
<organism evidence="6">
    <name type="scientific">Talaromyces marneffei PM1</name>
    <dbReference type="NCBI Taxonomy" id="1077442"/>
    <lineage>
        <taxon>Eukaryota</taxon>
        <taxon>Fungi</taxon>
        <taxon>Dikarya</taxon>
        <taxon>Ascomycota</taxon>
        <taxon>Pezizomycotina</taxon>
        <taxon>Eurotiomycetes</taxon>
        <taxon>Eurotiomycetidae</taxon>
        <taxon>Eurotiales</taxon>
        <taxon>Trichocomaceae</taxon>
        <taxon>Talaromyces</taxon>
        <taxon>Talaromyces sect. Talaromyces</taxon>
    </lineage>
</organism>
<accession>A0A093XKQ0</accession>
<reference key="1">
    <citation type="journal article" date="2014" name="PLoS Genet.">
        <title>Signature Gene Expression Reveals Novel Clues to the Molecular Mechanisms of Dimorphic Transition in Penicillium marneffei.</title>
        <authorList>
            <person name="Yang E."/>
            <person name="Wang G."/>
            <person name="Cai J."/>
            <person name="Woo P.C."/>
            <person name="Lau S.K."/>
            <person name="Yuen K.-Y."/>
            <person name="Chow W.-N."/>
            <person name="Lin X."/>
        </authorList>
    </citation>
    <scope>NUCLEOTIDE SEQUENCE [LARGE SCALE GENOMIC DNA]</scope>
    <source>
        <strain>PM1</strain>
    </source>
</reference>
<gene>
    <name evidence="6" type="ORF">GQ26_0210280</name>
</gene>
<dbReference type="InterPro" id="IPR036191">
    <property type="entry name" value="RRF_sf"/>
</dbReference>
<dbReference type="Gene3D" id="3.30.1360.40">
    <property type="match status" value="1"/>
</dbReference>
<evidence type="ECO:0000256" key="4">
    <source>
        <dbReference type="SAM" id="MobiDB-lite"/>
    </source>
</evidence>
<dbReference type="InterPro" id="IPR023584">
    <property type="entry name" value="Ribosome_recyc_fac_dom"/>
</dbReference>
<feature type="region of interest" description="Disordered" evidence="4">
    <location>
        <begin position="274"/>
        <end position="293"/>
    </location>
</feature>
<feature type="domain" description="Ribosome recycling factor" evidence="5">
    <location>
        <begin position="119"/>
        <end position="288"/>
    </location>
</feature>
<dbReference type="HOGENOM" id="CLU_057161_1_0_1"/>
<dbReference type="Gene3D" id="1.10.132.20">
    <property type="entry name" value="Ribosome-recycling factor"/>
    <property type="match status" value="1"/>
</dbReference>
<dbReference type="PANTHER" id="PTHR20982:SF3">
    <property type="entry name" value="MITOCHONDRIAL RIBOSOME RECYCLING FACTOR PSEUDO 1"/>
    <property type="match status" value="1"/>
</dbReference>
<sequence length="293" mass="31788">MSLATRRYISTATKTSKCLIRPISTINRPRYSIAINKTISQHQTSSSITPRIQKTLTQLQRHTFTTSAVLSKKKDKSKRNDDAESSPATTGGGGGGGGAADPFDFSQLQTGISDALTRFKEDLQKLRSGGGGRLNPEVIEQLRVHIVKGSNETVRLSEVAQVVPKGGRAVAIIIGEEDLIKPVNSAIISSSLSLTPQPDAHNPLQLNVPIPPPTKESRDQAVKAAKGAMDKAASAVRSARAAIHKKLQDMQKRKEARPDDIRKAHDQMEKLVEKAQKDVKDTFESARKGMEQA</sequence>
<dbReference type="InterPro" id="IPR002661">
    <property type="entry name" value="Ribosome_recyc_fac"/>
</dbReference>
<dbReference type="PANTHER" id="PTHR20982">
    <property type="entry name" value="RIBOSOME RECYCLING FACTOR"/>
    <property type="match status" value="1"/>
</dbReference>
<evidence type="ECO:0000259" key="5">
    <source>
        <dbReference type="Pfam" id="PF01765"/>
    </source>
</evidence>